<proteinExistence type="predicted"/>
<gene>
    <name evidence="3" type="ORF">LCGC14_2297860</name>
</gene>
<comment type="caution">
    <text evidence="3">The sequence shown here is derived from an EMBL/GenBank/DDBJ whole genome shotgun (WGS) entry which is preliminary data.</text>
</comment>
<dbReference type="Gene3D" id="3.40.50.720">
    <property type="entry name" value="NAD(P)-binding Rossmann-like Domain"/>
    <property type="match status" value="1"/>
</dbReference>
<evidence type="ECO:0000259" key="2">
    <source>
        <dbReference type="Pfam" id="PF22725"/>
    </source>
</evidence>
<evidence type="ECO:0000259" key="1">
    <source>
        <dbReference type="Pfam" id="PF01408"/>
    </source>
</evidence>
<feature type="domain" description="GFO/IDH/MocA-like oxidoreductase" evidence="2">
    <location>
        <begin position="129"/>
        <end position="251"/>
    </location>
</feature>
<dbReference type="GO" id="GO:0000166">
    <property type="term" value="F:nucleotide binding"/>
    <property type="evidence" value="ECO:0007669"/>
    <property type="project" value="InterPro"/>
</dbReference>
<dbReference type="Pfam" id="PF01408">
    <property type="entry name" value="GFO_IDH_MocA"/>
    <property type="match status" value="1"/>
</dbReference>
<dbReference type="InterPro" id="IPR036291">
    <property type="entry name" value="NAD(P)-bd_dom_sf"/>
</dbReference>
<feature type="non-terminal residue" evidence="3">
    <location>
        <position position="355"/>
    </location>
</feature>
<dbReference type="PANTHER" id="PTHR43377">
    <property type="entry name" value="BILIVERDIN REDUCTASE A"/>
    <property type="match status" value="1"/>
</dbReference>
<sequence length="355" mass="39000">MKKVAIVGAGYIGKLHADILCNKIENTCVTSIMDNVEKKGRDLADKTGAVYYKDFDTMLRKADVDVIAICTPTFLHTEMVVKAAGAKKDIFCEKPLALSVADAEKMITAARNNKVNVMAGHVLRFWPVYVKVKEIIDSRELGKTYHIYCERLVAFPDWAESGWNREEGLGGGGALDVQIHDIDYIISILGKPDFINSQGTYNSAFGGWANMVTNMGFSDGITGCVQAGWGLPPGFPFTNVLRVVCENGTVEWTFRAGKLLEKRDLNSPMVIYKADGTILEETPDGTDAFLIQWKYFIDCLESDRKIENATFEIDGDATPLTGGWDYSDAKVTRSSTQANDGTYSLKILPAGGNVT</sequence>
<name>A0A0F9CPT3_9ZZZZ</name>
<reference evidence="3" key="1">
    <citation type="journal article" date="2015" name="Nature">
        <title>Complex archaea that bridge the gap between prokaryotes and eukaryotes.</title>
        <authorList>
            <person name="Spang A."/>
            <person name="Saw J.H."/>
            <person name="Jorgensen S.L."/>
            <person name="Zaremba-Niedzwiedzka K."/>
            <person name="Martijn J."/>
            <person name="Lind A.E."/>
            <person name="van Eijk R."/>
            <person name="Schleper C."/>
            <person name="Guy L."/>
            <person name="Ettema T.J."/>
        </authorList>
    </citation>
    <scope>NUCLEOTIDE SEQUENCE</scope>
</reference>
<dbReference type="InterPro" id="IPR000683">
    <property type="entry name" value="Gfo/Idh/MocA-like_OxRdtase_N"/>
</dbReference>
<dbReference type="Pfam" id="PF22725">
    <property type="entry name" value="GFO_IDH_MocA_C3"/>
    <property type="match status" value="1"/>
</dbReference>
<dbReference type="InterPro" id="IPR051450">
    <property type="entry name" value="Gfo/Idh/MocA_Oxidoreductases"/>
</dbReference>
<feature type="domain" description="Gfo/Idh/MocA-like oxidoreductase N-terminal" evidence="1">
    <location>
        <begin position="3"/>
        <end position="121"/>
    </location>
</feature>
<evidence type="ECO:0000313" key="3">
    <source>
        <dbReference type="EMBL" id="KKL51199.1"/>
    </source>
</evidence>
<dbReference type="EMBL" id="LAZR01032332">
    <property type="protein sequence ID" value="KKL51199.1"/>
    <property type="molecule type" value="Genomic_DNA"/>
</dbReference>
<dbReference type="Gene3D" id="3.30.360.10">
    <property type="entry name" value="Dihydrodipicolinate Reductase, domain 2"/>
    <property type="match status" value="1"/>
</dbReference>
<dbReference type="PANTHER" id="PTHR43377:SF1">
    <property type="entry name" value="BILIVERDIN REDUCTASE A"/>
    <property type="match status" value="1"/>
</dbReference>
<dbReference type="SUPFAM" id="SSF51735">
    <property type="entry name" value="NAD(P)-binding Rossmann-fold domains"/>
    <property type="match status" value="1"/>
</dbReference>
<dbReference type="SUPFAM" id="SSF55347">
    <property type="entry name" value="Glyceraldehyde-3-phosphate dehydrogenase-like, C-terminal domain"/>
    <property type="match status" value="1"/>
</dbReference>
<dbReference type="InterPro" id="IPR055170">
    <property type="entry name" value="GFO_IDH_MocA-like_dom"/>
</dbReference>
<dbReference type="AlphaFoldDB" id="A0A0F9CPT3"/>
<organism evidence="3">
    <name type="scientific">marine sediment metagenome</name>
    <dbReference type="NCBI Taxonomy" id="412755"/>
    <lineage>
        <taxon>unclassified sequences</taxon>
        <taxon>metagenomes</taxon>
        <taxon>ecological metagenomes</taxon>
    </lineage>
</organism>
<protein>
    <submittedName>
        <fullName evidence="3">Uncharacterized protein</fullName>
    </submittedName>
</protein>
<accession>A0A0F9CPT3</accession>